<gene>
    <name evidence="9" type="ORF">CKO40_15175</name>
</gene>
<dbReference type="Pfam" id="PF01850">
    <property type="entry name" value="PIN"/>
    <property type="match status" value="1"/>
</dbReference>
<dbReference type="GO" id="GO:0004518">
    <property type="term" value="F:nuclease activity"/>
    <property type="evidence" value="ECO:0007669"/>
    <property type="project" value="UniProtKB-KW"/>
</dbReference>
<dbReference type="CDD" id="cd18746">
    <property type="entry name" value="PIN_VapC4-5_FitB-like"/>
    <property type="match status" value="1"/>
</dbReference>
<evidence type="ECO:0000256" key="3">
    <source>
        <dbReference type="ARBA" id="ARBA00022722"/>
    </source>
</evidence>
<dbReference type="RefSeq" id="WP_200347114.1">
    <property type="nucleotide sequence ID" value="NZ_NRSJ01000029.1"/>
</dbReference>
<dbReference type="InterPro" id="IPR050556">
    <property type="entry name" value="Type_II_TA_system_RNase"/>
</dbReference>
<dbReference type="GO" id="GO:0046872">
    <property type="term" value="F:metal ion binding"/>
    <property type="evidence" value="ECO:0007669"/>
    <property type="project" value="UniProtKB-KW"/>
</dbReference>
<dbReference type="PANTHER" id="PTHR33653">
    <property type="entry name" value="RIBONUCLEASE VAPC2"/>
    <property type="match status" value="1"/>
</dbReference>
<dbReference type="GO" id="GO:0016787">
    <property type="term" value="F:hydrolase activity"/>
    <property type="evidence" value="ECO:0007669"/>
    <property type="project" value="UniProtKB-KW"/>
</dbReference>
<sequence>MFLLDTNVVSELRKVRSGKADANVAQWAEQTRANALFLSVICLQELEIGVLLIERRDVTQGRLLRAWLDTHVLPAFAGRILPIDLAVARSSAKLHIPDPRPVRNALIAATALVHGMTVVTRNVINFAPTGVPILDPWSTRA</sequence>
<evidence type="ECO:0000256" key="1">
    <source>
        <dbReference type="ARBA" id="ARBA00001946"/>
    </source>
</evidence>
<proteinExistence type="inferred from homology"/>
<comment type="cofactor">
    <cofactor evidence="1">
        <name>Mg(2+)</name>
        <dbReference type="ChEBI" id="CHEBI:18420"/>
    </cofactor>
</comment>
<evidence type="ECO:0000256" key="2">
    <source>
        <dbReference type="ARBA" id="ARBA00022649"/>
    </source>
</evidence>
<comment type="caution">
    <text evidence="9">The sequence shown here is derived from an EMBL/GenBank/DDBJ whole genome shotgun (WGS) entry which is preliminary data.</text>
</comment>
<organism evidence="9 10">
    <name type="scientific">Halochromatium glycolicum</name>
    <dbReference type="NCBI Taxonomy" id="85075"/>
    <lineage>
        <taxon>Bacteria</taxon>
        <taxon>Pseudomonadati</taxon>
        <taxon>Pseudomonadota</taxon>
        <taxon>Gammaproteobacteria</taxon>
        <taxon>Chromatiales</taxon>
        <taxon>Chromatiaceae</taxon>
        <taxon>Halochromatium</taxon>
    </lineage>
</organism>
<evidence type="ECO:0000313" key="9">
    <source>
        <dbReference type="EMBL" id="MBK1705860.1"/>
    </source>
</evidence>
<dbReference type="InterPro" id="IPR029060">
    <property type="entry name" value="PIN-like_dom_sf"/>
</dbReference>
<dbReference type="InterPro" id="IPR002716">
    <property type="entry name" value="PIN_dom"/>
</dbReference>
<reference evidence="9" key="1">
    <citation type="submission" date="2017-08" db="EMBL/GenBank/DDBJ databases">
        <authorList>
            <person name="Imhoff J.F."/>
            <person name="Rahn T."/>
            <person name="Kuenzel S."/>
            <person name="Neulinger S.C."/>
        </authorList>
    </citation>
    <scope>NUCLEOTIDE SEQUENCE</scope>
    <source>
        <strain evidence="9">DSM 11080</strain>
    </source>
</reference>
<evidence type="ECO:0000259" key="8">
    <source>
        <dbReference type="Pfam" id="PF01850"/>
    </source>
</evidence>
<keyword evidence="10" id="KW-1185">Reference proteome</keyword>
<evidence type="ECO:0000256" key="6">
    <source>
        <dbReference type="ARBA" id="ARBA00022842"/>
    </source>
</evidence>
<feature type="domain" description="PIN" evidence="8">
    <location>
        <begin position="3"/>
        <end position="122"/>
    </location>
</feature>
<evidence type="ECO:0000313" key="10">
    <source>
        <dbReference type="Proteomes" id="UP001296776"/>
    </source>
</evidence>
<comment type="similarity">
    <text evidence="7">Belongs to the PINc/VapC protein family.</text>
</comment>
<accession>A0AAJ0XB76</accession>
<evidence type="ECO:0000256" key="7">
    <source>
        <dbReference type="ARBA" id="ARBA00038093"/>
    </source>
</evidence>
<dbReference type="AlphaFoldDB" id="A0AAJ0XB76"/>
<keyword evidence="5" id="KW-0378">Hydrolase</keyword>
<evidence type="ECO:0000256" key="4">
    <source>
        <dbReference type="ARBA" id="ARBA00022723"/>
    </source>
</evidence>
<keyword evidence="6" id="KW-0460">Magnesium</keyword>
<keyword evidence="2" id="KW-1277">Toxin-antitoxin system</keyword>
<dbReference type="EMBL" id="NRSJ01000029">
    <property type="protein sequence ID" value="MBK1705860.1"/>
    <property type="molecule type" value="Genomic_DNA"/>
</dbReference>
<protein>
    <submittedName>
        <fullName evidence="9">VapC toxin family PIN domain ribonuclease</fullName>
    </submittedName>
</protein>
<dbReference type="Gene3D" id="3.40.50.1010">
    <property type="entry name" value="5'-nuclease"/>
    <property type="match status" value="1"/>
</dbReference>
<name>A0AAJ0XB76_9GAMM</name>
<keyword evidence="4" id="KW-0479">Metal-binding</keyword>
<dbReference type="PANTHER" id="PTHR33653:SF1">
    <property type="entry name" value="RIBONUCLEASE VAPC2"/>
    <property type="match status" value="1"/>
</dbReference>
<dbReference type="Proteomes" id="UP001296776">
    <property type="component" value="Unassembled WGS sequence"/>
</dbReference>
<reference evidence="9" key="2">
    <citation type="journal article" date="2020" name="Microorganisms">
        <title>Osmotic Adaptation and Compatible Solute Biosynthesis of Phototrophic Bacteria as Revealed from Genome Analyses.</title>
        <authorList>
            <person name="Imhoff J.F."/>
            <person name="Rahn T."/>
            <person name="Kunzel S."/>
            <person name="Keller A."/>
            <person name="Neulinger S.C."/>
        </authorList>
    </citation>
    <scope>NUCLEOTIDE SEQUENCE</scope>
    <source>
        <strain evidence="9">DSM 11080</strain>
    </source>
</reference>
<dbReference type="SUPFAM" id="SSF88723">
    <property type="entry name" value="PIN domain-like"/>
    <property type="match status" value="1"/>
</dbReference>
<keyword evidence="3" id="KW-0540">Nuclease</keyword>
<evidence type="ECO:0000256" key="5">
    <source>
        <dbReference type="ARBA" id="ARBA00022801"/>
    </source>
</evidence>